<dbReference type="Proteomes" id="UP000759537">
    <property type="component" value="Unassembled WGS sequence"/>
</dbReference>
<dbReference type="OrthoDB" id="3362494at2759"/>
<gene>
    <name evidence="1" type="ORF">DFH94DRAFT_816107</name>
</gene>
<evidence type="ECO:0000313" key="1">
    <source>
        <dbReference type="EMBL" id="KAF8468688.1"/>
    </source>
</evidence>
<comment type="caution">
    <text evidence="1">The sequence shown here is derived from an EMBL/GenBank/DDBJ whole genome shotgun (WGS) entry which is preliminary data.</text>
</comment>
<proteinExistence type="predicted"/>
<protein>
    <submittedName>
        <fullName evidence="1">Uncharacterized protein</fullName>
    </submittedName>
</protein>
<evidence type="ECO:0000313" key="2">
    <source>
        <dbReference type="Proteomes" id="UP000759537"/>
    </source>
</evidence>
<organism evidence="1 2">
    <name type="scientific">Russula ochroleuca</name>
    <dbReference type="NCBI Taxonomy" id="152965"/>
    <lineage>
        <taxon>Eukaryota</taxon>
        <taxon>Fungi</taxon>
        <taxon>Dikarya</taxon>
        <taxon>Basidiomycota</taxon>
        <taxon>Agaricomycotina</taxon>
        <taxon>Agaricomycetes</taxon>
        <taxon>Russulales</taxon>
        <taxon>Russulaceae</taxon>
        <taxon>Russula</taxon>
    </lineage>
</organism>
<dbReference type="AlphaFoldDB" id="A0A9P5JXE9"/>
<reference evidence="1" key="1">
    <citation type="submission" date="2019-10" db="EMBL/GenBank/DDBJ databases">
        <authorList>
            <consortium name="DOE Joint Genome Institute"/>
            <person name="Kuo A."/>
            <person name="Miyauchi S."/>
            <person name="Kiss E."/>
            <person name="Drula E."/>
            <person name="Kohler A."/>
            <person name="Sanchez-Garcia M."/>
            <person name="Andreopoulos B."/>
            <person name="Barry K.W."/>
            <person name="Bonito G."/>
            <person name="Buee M."/>
            <person name="Carver A."/>
            <person name="Chen C."/>
            <person name="Cichocki N."/>
            <person name="Clum A."/>
            <person name="Culley D."/>
            <person name="Crous P.W."/>
            <person name="Fauchery L."/>
            <person name="Girlanda M."/>
            <person name="Hayes R."/>
            <person name="Keri Z."/>
            <person name="LaButti K."/>
            <person name="Lipzen A."/>
            <person name="Lombard V."/>
            <person name="Magnuson J."/>
            <person name="Maillard F."/>
            <person name="Morin E."/>
            <person name="Murat C."/>
            <person name="Nolan M."/>
            <person name="Ohm R."/>
            <person name="Pangilinan J."/>
            <person name="Pereira M."/>
            <person name="Perotto S."/>
            <person name="Peter M."/>
            <person name="Riley R."/>
            <person name="Sitrit Y."/>
            <person name="Stielow B."/>
            <person name="Szollosi G."/>
            <person name="Zifcakova L."/>
            <person name="Stursova M."/>
            <person name="Spatafora J.W."/>
            <person name="Tedersoo L."/>
            <person name="Vaario L.-M."/>
            <person name="Yamada A."/>
            <person name="Yan M."/>
            <person name="Wang P."/>
            <person name="Xu J."/>
            <person name="Bruns T."/>
            <person name="Baldrian P."/>
            <person name="Vilgalys R."/>
            <person name="Henrissat B."/>
            <person name="Grigoriev I.V."/>
            <person name="Hibbett D."/>
            <person name="Nagy L.G."/>
            <person name="Martin F.M."/>
        </authorList>
    </citation>
    <scope>NUCLEOTIDE SEQUENCE</scope>
    <source>
        <strain evidence="1">Prilba</strain>
    </source>
</reference>
<sequence>MTSSVSSAILRRHPSTLSPLLTFQLVPGCLCPNLHLNHFYWRNIPMYTTPDLIKSAAIWVSRLPSRVAHAPRCFMKRMDLPRANVLSSNVSITSSTAISTLANRLTYSIGLGEPGVSDKKAWDQFKATKWTTLTWTDFLSSGFSRASSPLNAMLQIDPGAAGRCHPQGEEDVEAPPTVRIGHRACHGHGGDYRGSIIDVFCDFVYGVGWIDICRGDVDNRALTRALPPPYYLPKIFWFEYHQQRSARQAGQALFSPCSREDTTGLSLTPNARLFGPTSSQTEVIDFVTRLASYTTMGLICFV</sequence>
<accession>A0A9P5JXE9</accession>
<name>A0A9P5JXE9_9AGAM</name>
<reference evidence="1" key="2">
    <citation type="journal article" date="2020" name="Nat. Commun.">
        <title>Large-scale genome sequencing of mycorrhizal fungi provides insights into the early evolution of symbiotic traits.</title>
        <authorList>
            <person name="Miyauchi S."/>
            <person name="Kiss E."/>
            <person name="Kuo A."/>
            <person name="Drula E."/>
            <person name="Kohler A."/>
            <person name="Sanchez-Garcia M."/>
            <person name="Morin E."/>
            <person name="Andreopoulos B."/>
            <person name="Barry K.W."/>
            <person name="Bonito G."/>
            <person name="Buee M."/>
            <person name="Carver A."/>
            <person name="Chen C."/>
            <person name="Cichocki N."/>
            <person name="Clum A."/>
            <person name="Culley D."/>
            <person name="Crous P.W."/>
            <person name="Fauchery L."/>
            <person name="Girlanda M."/>
            <person name="Hayes R.D."/>
            <person name="Keri Z."/>
            <person name="LaButti K."/>
            <person name="Lipzen A."/>
            <person name="Lombard V."/>
            <person name="Magnuson J."/>
            <person name="Maillard F."/>
            <person name="Murat C."/>
            <person name="Nolan M."/>
            <person name="Ohm R.A."/>
            <person name="Pangilinan J."/>
            <person name="Pereira M.F."/>
            <person name="Perotto S."/>
            <person name="Peter M."/>
            <person name="Pfister S."/>
            <person name="Riley R."/>
            <person name="Sitrit Y."/>
            <person name="Stielow J.B."/>
            <person name="Szollosi G."/>
            <person name="Zifcakova L."/>
            <person name="Stursova M."/>
            <person name="Spatafora J.W."/>
            <person name="Tedersoo L."/>
            <person name="Vaario L.M."/>
            <person name="Yamada A."/>
            <person name="Yan M."/>
            <person name="Wang P."/>
            <person name="Xu J."/>
            <person name="Bruns T."/>
            <person name="Baldrian P."/>
            <person name="Vilgalys R."/>
            <person name="Dunand C."/>
            <person name="Henrissat B."/>
            <person name="Grigoriev I.V."/>
            <person name="Hibbett D."/>
            <person name="Nagy L.G."/>
            <person name="Martin F.M."/>
        </authorList>
    </citation>
    <scope>NUCLEOTIDE SEQUENCE</scope>
    <source>
        <strain evidence="1">Prilba</strain>
    </source>
</reference>
<dbReference type="EMBL" id="WHVB01000030">
    <property type="protein sequence ID" value="KAF8468688.1"/>
    <property type="molecule type" value="Genomic_DNA"/>
</dbReference>
<keyword evidence="2" id="KW-1185">Reference proteome</keyword>